<dbReference type="PANTHER" id="PTHR43798">
    <property type="entry name" value="MONOACYLGLYCEROL LIPASE"/>
    <property type="match status" value="1"/>
</dbReference>
<reference evidence="4" key="1">
    <citation type="submission" date="2014-04" db="EMBL/GenBank/DDBJ databases">
        <title>Whole-Genome optical mapping and complete genome sequence of Sphingobacterium deserti sp. nov., a new spaces isolated from desert in the west of China.</title>
        <authorList>
            <person name="Teng C."/>
            <person name="Zhou Z."/>
            <person name="Li X."/>
            <person name="Chen M."/>
            <person name="Lin M."/>
            <person name="Wang L."/>
            <person name="Su S."/>
            <person name="Zhang C."/>
            <person name="Zhang W."/>
        </authorList>
    </citation>
    <scope>NUCLEOTIDE SEQUENCE [LARGE SCALE GENOMIC DNA]</scope>
    <source>
        <strain evidence="4">ACCC05744</strain>
    </source>
</reference>
<evidence type="ECO:0000256" key="1">
    <source>
        <dbReference type="ARBA" id="ARBA00022801"/>
    </source>
</evidence>
<dbReference type="InterPro" id="IPR050266">
    <property type="entry name" value="AB_hydrolase_sf"/>
</dbReference>
<accession>A0A0B8T406</accession>
<dbReference type="PANTHER" id="PTHR43798:SF31">
    <property type="entry name" value="AB HYDROLASE SUPERFAMILY PROTEIN YCLE"/>
    <property type="match status" value="1"/>
</dbReference>
<gene>
    <name evidence="3" type="ORF">DI53_0166</name>
</gene>
<dbReference type="InterPro" id="IPR000073">
    <property type="entry name" value="AB_hydrolase_1"/>
</dbReference>
<proteinExistence type="predicted"/>
<organism evidence="3 4">
    <name type="scientific">Sphingobacterium deserti</name>
    <dbReference type="NCBI Taxonomy" id="1229276"/>
    <lineage>
        <taxon>Bacteria</taxon>
        <taxon>Pseudomonadati</taxon>
        <taxon>Bacteroidota</taxon>
        <taxon>Sphingobacteriia</taxon>
        <taxon>Sphingobacteriales</taxon>
        <taxon>Sphingobacteriaceae</taxon>
        <taxon>Sphingobacterium</taxon>
    </lineage>
</organism>
<dbReference type="OrthoDB" id="59888at2"/>
<evidence type="ECO:0000313" key="3">
    <source>
        <dbReference type="EMBL" id="KGE16051.1"/>
    </source>
</evidence>
<dbReference type="eggNOG" id="COG0596">
    <property type="taxonomic scope" value="Bacteria"/>
</dbReference>
<reference evidence="3 4" key="2">
    <citation type="journal article" date="2015" name="PLoS ONE">
        <title>Whole-Genome Optical Mapping and Finished Genome Sequence of Sphingobacterium deserti sp. nov., a New Species Isolated from the Western Desert of China.</title>
        <authorList>
            <person name="Teng C."/>
            <person name="Zhou Z."/>
            <person name="Molnar I."/>
            <person name="Li X."/>
            <person name="Tang R."/>
            <person name="Chen M."/>
            <person name="Wang L."/>
            <person name="Su S."/>
            <person name="Zhang W."/>
            <person name="Lin M."/>
        </authorList>
    </citation>
    <scope>NUCLEOTIDE SEQUENCE [LARGE SCALE GENOMIC DNA]</scope>
    <source>
        <strain evidence="4">ACCC05744</strain>
    </source>
</reference>
<protein>
    <submittedName>
        <fullName evidence="3">Alpha/beta hydrolase fold protein</fullName>
    </submittedName>
</protein>
<keyword evidence="1 3" id="KW-0378">Hydrolase</keyword>
<dbReference type="STRING" id="1229276.DI53_0166"/>
<dbReference type="SUPFAM" id="SSF53474">
    <property type="entry name" value="alpha/beta-Hydrolases"/>
    <property type="match status" value="1"/>
</dbReference>
<dbReference type="EMBL" id="JJMU01000002">
    <property type="protein sequence ID" value="KGE16051.1"/>
    <property type="molecule type" value="Genomic_DNA"/>
</dbReference>
<dbReference type="RefSeq" id="WP_157836740.1">
    <property type="nucleotide sequence ID" value="NZ_JJMU01000002.1"/>
</dbReference>
<keyword evidence="4" id="KW-1185">Reference proteome</keyword>
<dbReference type="AlphaFoldDB" id="A0A0B8T406"/>
<dbReference type="Pfam" id="PF12697">
    <property type="entry name" value="Abhydrolase_6"/>
    <property type="match status" value="1"/>
</dbReference>
<feature type="domain" description="AB hydrolase-1" evidence="2">
    <location>
        <begin position="9"/>
        <end position="126"/>
    </location>
</feature>
<name>A0A0B8T406_9SPHI</name>
<dbReference type="InterPro" id="IPR029058">
    <property type="entry name" value="AB_hydrolase_fold"/>
</dbReference>
<dbReference type="Proteomes" id="UP000031802">
    <property type="component" value="Unassembled WGS sequence"/>
</dbReference>
<dbReference type="GO" id="GO:0016020">
    <property type="term" value="C:membrane"/>
    <property type="evidence" value="ECO:0007669"/>
    <property type="project" value="TreeGrafter"/>
</dbReference>
<dbReference type="Gene3D" id="3.40.50.1820">
    <property type="entry name" value="alpha/beta hydrolase"/>
    <property type="match status" value="1"/>
</dbReference>
<dbReference type="GO" id="GO:0016787">
    <property type="term" value="F:hydrolase activity"/>
    <property type="evidence" value="ECO:0007669"/>
    <property type="project" value="UniProtKB-KW"/>
</dbReference>
<comment type="caution">
    <text evidence="3">The sequence shown here is derived from an EMBL/GenBank/DDBJ whole genome shotgun (WGS) entry which is preliminary data.</text>
</comment>
<evidence type="ECO:0000259" key="2">
    <source>
        <dbReference type="Pfam" id="PF12697"/>
    </source>
</evidence>
<evidence type="ECO:0000313" key="4">
    <source>
        <dbReference type="Proteomes" id="UP000031802"/>
    </source>
</evidence>
<dbReference type="PATRIC" id="fig|1229276.3.peg.171"/>
<sequence length="232" mass="25994">MIGTGMPIIFESGAGNDASVWNELLHLLRKDIAAPLITYDRAGFGKSGIDTSNVNLPQEVHDLEMLLSTLGFEGPCVFVAHSLGGNYAMKFINNNKYPVKAAIFIDVVTPYFMTEERARQTKALFLKDLDVIKAESLGFYHLVLNYEHTSSIMRQVSRSINIPLTIIGSGQTPFEGADRDMFIAGLKQFAGSGKDRRYVFVDHAQHHVFYDEPQLVSDEIVRLYKRICTTLE</sequence>